<protein>
    <recommendedName>
        <fullName evidence="5">Inorganic pyrophosphatase</fullName>
        <ecNumber evidence="5">3.6.1.1</ecNumber>
    </recommendedName>
    <alternativeName>
        <fullName evidence="5">Pyrophosphate phospho-hydrolase</fullName>
        <shortName evidence="5">PPase</shortName>
    </alternativeName>
</protein>
<evidence type="ECO:0000256" key="1">
    <source>
        <dbReference type="ARBA" id="ARBA00001946"/>
    </source>
</evidence>
<comment type="subcellular location">
    <subcellularLocation>
        <location evidence="5">Cytoplasm</location>
    </subcellularLocation>
</comment>
<feature type="binding site" evidence="5">
    <location>
        <position position="89"/>
    </location>
    <ligand>
        <name>Mg(2+)</name>
        <dbReference type="ChEBI" id="CHEBI:18420"/>
        <label>1</label>
    </ligand>
</feature>
<evidence type="ECO:0000313" key="7">
    <source>
        <dbReference type="Proteomes" id="UP000178429"/>
    </source>
</evidence>
<comment type="subunit">
    <text evidence="5">Homohexamer.</text>
</comment>
<evidence type="ECO:0000256" key="5">
    <source>
        <dbReference type="HAMAP-Rule" id="MF_00209"/>
    </source>
</evidence>
<keyword evidence="4 5" id="KW-0460">Magnesium</keyword>
<dbReference type="Gene3D" id="3.90.80.10">
    <property type="entry name" value="Inorganic pyrophosphatase"/>
    <property type="match status" value="1"/>
</dbReference>
<dbReference type="GO" id="GO:0006796">
    <property type="term" value="P:phosphate-containing compound metabolic process"/>
    <property type="evidence" value="ECO:0007669"/>
    <property type="project" value="InterPro"/>
</dbReference>
<evidence type="ECO:0000256" key="2">
    <source>
        <dbReference type="ARBA" id="ARBA00022723"/>
    </source>
</evidence>
<keyword evidence="3 5" id="KW-0378">Hydrolase</keyword>
<comment type="cofactor">
    <cofactor evidence="1 5">
        <name>Mg(2+)</name>
        <dbReference type="ChEBI" id="CHEBI:18420"/>
    </cofactor>
</comment>
<feature type="binding site" evidence="5">
    <location>
        <position position="30"/>
    </location>
    <ligand>
        <name>substrate</name>
    </ligand>
</feature>
<dbReference type="Proteomes" id="UP000178429">
    <property type="component" value="Unassembled WGS sequence"/>
</dbReference>
<dbReference type="EMBL" id="MGHL01000004">
    <property type="protein sequence ID" value="OGM70508.1"/>
    <property type="molecule type" value="Genomic_DNA"/>
</dbReference>
<keyword evidence="2 5" id="KW-0479">Metal-binding</keyword>
<feature type="binding site" evidence="5">
    <location>
        <position position="57"/>
    </location>
    <ligand>
        <name>Mg(2+)</name>
        <dbReference type="ChEBI" id="CHEBI:18420"/>
        <label>2</label>
    </ligand>
</feature>
<proteinExistence type="inferred from homology"/>
<dbReference type="GO" id="GO:0000287">
    <property type="term" value="F:magnesium ion binding"/>
    <property type="evidence" value="ECO:0007669"/>
    <property type="project" value="UniProtKB-UniRule"/>
</dbReference>
<dbReference type="CDD" id="cd00412">
    <property type="entry name" value="pyrophosphatase"/>
    <property type="match status" value="1"/>
</dbReference>
<keyword evidence="5" id="KW-0963">Cytoplasm</keyword>
<gene>
    <name evidence="5" type="primary">ppa</name>
    <name evidence="6" type="ORF">A2975_01885</name>
</gene>
<dbReference type="STRING" id="1802525.A2975_01885"/>
<sequence length="162" mass="18135">MDFKVFIEIPIGSSVKYEVDDETNELTVDRFLYTAFSYPFNYGYIVEAQGGDNDPLDVVVLSSQPVVPGVTMKCHAVGVLATEDEEGEDAKIIAVPDKKIDPFYGAYEDIKDVPEALLAKIKHFYENYKTLEPGKWVKIKDFASRAEAEKQIEEASSRAAKN</sequence>
<dbReference type="GO" id="GO:0004427">
    <property type="term" value="F:inorganic diphosphate phosphatase activity"/>
    <property type="evidence" value="ECO:0007669"/>
    <property type="project" value="UniProtKB-UniRule"/>
</dbReference>
<reference evidence="6 7" key="1">
    <citation type="journal article" date="2016" name="Nat. Commun.">
        <title>Thousands of microbial genomes shed light on interconnected biogeochemical processes in an aquifer system.</title>
        <authorList>
            <person name="Anantharaman K."/>
            <person name="Brown C.T."/>
            <person name="Hug L.A."/>
            <person name="Sharon I."/>
            <person name="Castelle C.J."/>
            <person name="Probst A.J."/>
            <person name="Thomas B.C."/>
            <person name="Singh A."/>
            <person name="Wilkins M.J."/>
            <person name="Karaoz U."/>
            <person name="Brodie E.L."/>
            <person name="Williams K.H."/>
            <person name="Hubbard S.S."/>
            <person name="Banfield J.F."/>
        </authorList>
    </citation>
    <scope>NUCLEOTIDE SEQUENCE [LARGE SCALE GENOMIC DNA]</scope>
</reference>
<feature type="binding site" evidence="5">
    <location>
        <position position="42"/>
    </location>
    <ligand>
        <name>substrate</name>
    </ligand>
</feature>
<feature type="binding site" evidence="5">
    <location>
        <position position="16"/>
    </location>
    <ligand>
        <name>substrate</name>
    </ligand>
</feature>
<dbReference type="PROSITE" id="PS00387">
    <property type="entry name" value="PPASE"/>
    <property type="match status" value="1"/>
</dbReference>
<feature type="binding site" evidence="5">
    <location>
        <position position="57"/>
    </location>
    <ligand>
        <name>Mg(2+)</name>
        <dbReference type="ChEBI" id="CHEBI:18420"/>
        <label>1</label>
    </ligand>
</feature>
<dbReference type="InterPro" id="IPR008162">
    <property type="entry name" value="Pyrophosphatase"/>
</dbReference>
<dbReference type="GO" id="GO:0005737">
    <property type="term" value="C:cytoplasm"/>
    <property type="evidence" value="ECO:0007669"/>
    <property type="project" value="UniProtKB-SubCell"/>
</dbReference>
<comment type="catalytic activity">
    <reaction evidence="5">
        <text>diphosphate + H2O = 2 phosphate + H(+)</text>
        <dbReference type="Rhea" id="RHEA:24576"/>
        <dbReference type="ChEBI" id="CHEBI:15377"/>
        <dbReference type="ChEBI" id="CHEBI:15378"/>
        <dbReference type="ChEBI" id="CHEBI:33019"/>
        <dbReference type="ChEBI" id="CHEBI:43474"/>
        <dbReference type="EC" id="3.6.1.1"/>
    </reaction>
</comment>
<dbReference type="NCBIfam" id="NF002317">
    <property type="entry name" value="PRK01250.1"/>
    <property type="match status" value="1"/>
</dbReference>
<evidence type="ECO:0000256" key="3">
    <source>
        <dbReference type="ARBA" id="ARBA00022801"/>
    </source>
</evidence>
<dbReference type="EC" id="3.6.1.1" evidence="5"/>
<feature type="binding site" evidence="5">
    <location>
        <position position="128"/>
    </location>
    <ligand>
        <name>substrate</name>
    </ligand>
</feature>
<dbReference type="PANTHER" id="PTHR10286">
    <property type="entry name" value="INORGANIC PYROPHOSPHATASE"/>
    <property type="match status" value="1"/>
</dbReference>
<organism evidence="6 7">
    <name type="scientific">Candidatus Woesebacteria bacterium RIFCSPLOWO2_01_FULL_44_14</name>
    <dbReference type="NCBI Taxonomy" id="1802525"/>
    <lineage>
        <taxon>Bacteria</taxon>
        <taxon>Candidatus Woeseibacteriota</taxon>
    </lineage>
</organism>
<evidence type="ECO:0000256" key="4">
    <source>
        <dbReference type="ARBA" id="ARBA00022842"/>
    </source>
</evidence>
<comment type="function">
    <text evidence="5">Catalyzes the hydrolysis of inorganic pyrophosphate (PPi) forming two phosphate ions.</text>
</comment>
<dbReference type="AlphaFoldDB" id="A0A1F8C469"/>
<dbReference type="Pfam" id="PF00719">
    <property type="entry name" value="Pyrophosphatase"/>
    <property type="match status" value="1"/>
</dbReference>
<name>A0A1F8C469_9BACT</name>
<dbReference type="SUPFAM" id="SSF50324">
    <property type="entry name" value="Inorganic pyrophosphatase"/>
    <property type="match status" value="1"/>
</dbReference>
<comment type="caution">
    <text evidence="6">The sequence shown here is derived from an EMBL/GenBank/DDBJ whole genome shotgun (WGS) entry which is preliminary data.</text>
</comment>
<evidence type="ECO:0000313" key="6">
    <source>
        <dbReference type="EMBL" id="OGM70508.1"/>
    </source>
</evidence>
<comment type="similarity">
    <text evidence="5">Belongs to the PPase family.</text>
</comment>
<accession>A0A1F8C469</accession>
<dbReference type="InterPro" id="IPR036649">
    <property type="entry name" value="Pyrophosphatase_sf"/>
</dbReference>
<dbReference type="HAMAP" id="MF_00209">
    <property type="entry name" value="Inorganic_PPase"/>
    <property type="match status" value="1"/>
</dbReference>
<feature type="binding site" evidence="5">
    <location>
        <position position="52"/>
    </location>
    <ligand>
        <name>Mg(2+)</name>
        <dbReference type="ChEBI" id="CHEBI:18420"/>
        <label>1</label>
    </ligand>
</feature>